<evidence type="ECO:0000313" key="5">
    <source>
        <dbReference type="Proteomes" id="UP001163823"/>
    </source>
</evidence>
<dbReference type="GO" id="GO:0005634">
    <property type="term" value="C:nucleus"/>
    <property type="evidence" value="ECO:0007669"/>
    <property type="project" value="TreeGrafter"/>
</dbReference>
<feature type="domain" description="3'-5' exonuclease" evidence="3">
    <location>
        <begin position="94"/>
        <end position="240"/>
    </location>
</feature>
<dbReference type="EMBL" id="JARAOO010000001">
    <property type="protein sequence ID" value="KAJ7982374.1"/>
    <property type="molecule type" value="Genomic_DNA"/>
</dbReference>
<name>A0AAD7VP48_QUISA</name>
<dbReference type="CDD" id="cd06141">
    <property type="entry name" value="WRN_exo"/>
    <property type="match status" value="1"/>
</dbReference>
<dbReference type="Proteomes" id="UP001163823">
    <property type="component" value="Chromosome 1"/>
</dbReference>
<accession>A0AAD7VP48</accession>
<keyword evidence="1" id="KW-0540">Nuclease</keyword>
<evidence type="ECO:0000259" key="3">
    <source>
        <dbReference type="Pfam" id="PF01612"/>
    </source>
</evidence>
<reference evidence="4 5" key="1">
    <citation type="journal article" date="2023" name="Science">
        <title>Elucidation of the pathway for biosynthesis of saponin adjuvants from the soapbark tree.</title>
        <authorList>
            <person name="Reed J."/>
            <person name="Orme A."/>
            <person name="El-Demerdash A."/>
            <person name="Owen C."/>
            <person name="Martin L.B.B."/>
            <person name="Misra R.C."/>
            <person name="Kikuchi S."/>
            <person name="Rejzek M."/>
            <person name="Martin A.C."/>
            <person name="Harkess A."/>
            <person name="Leebens-Mack J."/>
            <person name="Louveau T."/>
            <person name="Stephenson M.J."/>
            <person name="Osbourn A."/>
        </authorList>
    </citation>
    <scope>NUCLEOTIDE SEQUENCE [LARGE SCALE GENOMIC DNA]</scope>
    <source>
        <strain evidence="4">S10</strain>
    </source>
</reference>
<dbReference type="InterPro" id="IPR002562">
    <property type="entry name" value="3'-5'_exonuclease_dom"/>
</dbReference>
<keyword evidence="5" id="KW-1185">Reference proteome</keyword>
<dbReference type="InterPro" id="IPR036397">
    <property type="entry name" value="RNaseH_sf"/>
</dbReference>
<dbReference type="KEGG" id="qsa:O6P43_001506"/>
<sequence length="291" mass="33297">MFEAHSGEFEISSLTALSPLGGRYWDKVKDLSLLMSENVLIYFRVLVEFYTIDFHEFKIQTTVTASSRVVDRWIFNIYHHIHLHRYRFHSDLIVGLDTEWRPNFEPETDNPVAILQLCAGHRCLIFKFLHADTLPSSLVAFLGNKNITFAGMGIKEDGEKLFKDCGLRVSRAMDVGEMAVKKYSNWKELKYMGLKKLALTFTGKLMKKPKEITLSCWDAEELSYAQVEYACIDAFVSSQLGMHFKGVFESVHGVHQPVRTTSTCPLTPTRFVTSPLTPTRIVPVIYYPIVI</sequence>
<dbReference type="GO" id="GO:0003676">
    <property type="term" value="F:nucleic acid binding"/>
    <property type="evidence" value="ECO:0007669"/>
    <property type="project" value="InterPro"/>
</dbReference>
<evidence type="ECO:0000313" key="4">
    <source>
        <dbReference type="EMBL" id="KAJ7982374.1"/>
    </source>
</evidence>
<dbReference type="GO" id="GO:0005737">
    <property type="term" value="C:cytoplasm"/>
    <property type="evidence" value="ECO:0007669"/>
    <property type="project" value="TreeGrafter"/>
</dbReference>
<dbReference type="Gene3D" id="3.30.420.10">
    <property type="entry name" value="Ribonuclease H-like superfamily/Ribonuclease H"/>
    <property type="match status" value="1"/>
</dbReference>
<organism evidence="4 5">
    <name type="scientific">Quillaja saponaria</name>
    <name type="common">Soap bark tree</name>
    <dbReference type="NCBI Taxonomy" id="32244"/>
    <lineage>
        <taxon>Eukaryota</taxon>
        <taxon>Viridiplantae</taxon>
        <taxon>Streptophyta</taxon>
        <taxon>Embryophyta</taxon>
        <taxon>Tracheophyta</taxon>
        <taxon>Spermatophyta</taxon>
        <taxon>Magnoliopsida</taxon>
        <taxon>eudicotyledons</taxon>
        <taxon>Gunneridae</taxon>
        <taxon>Pentapetalae</taxon>
        <taxon>rosids</taxon>
        <taxon>fabids</taxon>
        <taxon>Fabales</taxon>
        <taxon>Quillajaceae</taxon>
        <taxon>Quillaja</taxon>
    </lineage>
</organism>
<dbReference type="SUPFAM" id="SSF53098">
    <property type="entry name" value="Ribonuclease H-like"/>
    <property type="match status" value="1"/>
</dbReference>
<dbReference type="InterPro" id="IPR051132">
    <property type="entry name" value="3-5_Exonuclease_domain"/>
</dbReference>
<dbReference type="PANTHER" id="PTHR13620:SF76">
    <property type="entry name" value="WERNER SYNDROME-LIKE EXONUCLEASE"/>
    <property type="match status" value="1"/>
</dbReference>
<dbReference type="AlphaFoldDB" id="A0AAD7VP48"/>
<evidence type="ECO:0000256" key="2">
    <source>
        <dbReference type="ARBA" id="ARBA00022801"/>
    </source>
</evidence>
<dbReference type="GO" id="GO:0008408">
    <property type="term" value="F:3'-5' exonuclease activity"/>
    <property type="evidence" value="ECO:0007669"/>
    <property type="project" value="InterPro"/>
</dbReference>
<dbReference type="Pfam" id="PF01612">
    <property type="entry name" value="DNA_pol_A_exo1"/>
    <property type="match status" value="1"/>
</dbReference>
<keyword evidence="2" id="KW-0378">Hydrolase</keyword>
<gene>
    <name evidence="4" type="ORF">O6P43_001506</name>
</gene>
<evidence type="ECO:0000256" key="1">
    <source>
        <dbReference type="ARBA" id="ARBA00022722"/>
    </source>
</evidence>
<dbReference type="PANTHER" id="PTHR13620">
    <property type="entry name" value="3-5 EXONUCLEASE"/>
    <property type="match status" value="1"/>
</dbReference>
<proteinExistence type="predicted"/>
<dbReference type="InterPro" id="IPR012337">
    <property type="entry name" value="RNaseH-like_sf"/>
</dbReference>
<dbReference type="FunFam" id="3.30.420.10:FF:000054">
    <property type="entry name" value="Werner Syndrome-like exonuclease"/>
    <property type="match status" value="1"/>
</dbReference>
<protein>
    <submittedName>
        <fullName evidence="4">Werner syndrome-like exonuclease</fullName>
    </submittedName>
</protein>
<comment type="caution">
    <text evidence="4">The sequence shown here is derived from an EMBL/GenBank/DDBJ whole genome shotgun (WGS) entry which is preliminary data.</text>
</comment>
<keyword evidence="4" id="KW-0269">Exonuclease</keyword>
<dbReference type="GO" id="GO:0006139">
    <property type="term" value="P:nucleobase-containing compound metabolic process"/>
    <property type="evidence" value="ECO:0007669"/>
    <property type="project" value="InterPro"/>
</dbReference>